<dbReference type="PROSITE" id="PS50404">
    <property type="entry name" value="GST_NTER"/>
    <property type="match status" value="1"/>
</dbReference>
<dbReference type="Gene3D" id="1.20.1050.10">
    <property type="match status" value="1"/>
</dbReference>
<dbReference type="Proteomes" id="UP001341840">
    <property type="component" value="Unassembled WGS sequence"/>
</dbReference>
<dbReference type="Gene3D" id="3.40.30.10">
    <property type="entry name" value="Glutaredoxin"/>
    <property type="match status" value="1"/>
</dbReference>
<sequence length="155" mass="17475">MASVHEIRPPILSGTSEPPPIFDGTTRLYITYSCPFAQRGLQEKIKLVPFDLQNMPSWYKEKVHPEGKVPSLEHDGKILVESIDLIKYIDANFEGPSLYPNDPAKKEFGEELIKYVDTFTKDTFGSFKGDPVTKTSSAYDYLENALGGHCIYHIC</sequence>
<dbReference type="EMBL" id="JASCZI010091743">
    <property type="protein sequence ID" value="MED6151129.1"/>
    <property type="molecule type" value="Genomic_DNA"/>
</dbReference>
<dbReference type="SUPFAM" id="SSF52833">
    <property type="entry name" value="Thioredoxin-like"/>
    <property type="match status" value="1"/>
</dbReference>
<dbReference type="InterPro" id="IPR036249">
    <property type="entry name" value="Thioredoxin-like_sf"/>
</dbReference>
<keyword evidence="3" id="KW-1185">Reference proteome</keyword>
<dbReference type="InterPro" id="IPR044629">
    <property type="entry name" value="GSTL1/2/3"/>
</dbReference>
<comment type="caution">
    <text evidence="2">The sequence shown here is derived from an EMBL/GenBank/DDBJ whole genome shotgun (WGS) entry which is preliminary data.</text>
</comment>
<dbReference type="EC" id="2.5.1.18" evidence="2"/>
<organism evidence="2 3">
    <name type="scientific">Stylosanthes scabra</name>
    <dbReference type="NCBI Taxonomy" id="79078"/>
    <lineage>
        <taxon>Eukaryota</taxon>
        <taxon>Viridiplantae</taxon>
        <taxon>Streptophyta</taxon>
        <taxon>Embryophyta</taxon>
        <taxon>Tracheophyta</taxon>
        <taxon>Spermatophyta</taxon>
        <taxon>Magnoliopsida</taxon>
        <taxon>eudicotyledons</taxon>
        <taxon>Gunneridae</taxon>
        <taxon>Pentapetalae</taxon>
        <taxon>rosids</taxon>
        <taxon>fabids</taxon>
        <taxon>Fabales</taxon>
        <taxon>Fabaceae</taxon>
        <taxon>Papilionoideae</taxon>
        <taxon>50 kb inversion clade</taxon>
        <taxon>dalbergioids sensu lato</taxon>
        <taxon>Dalbergieae</taxon>
        <taxon>Pterocarpus clade</taxon>
        <taxon>Stylosanthes</taxon>
    </lineage>
</organism>
<name>A0ABU6TRT3_9FABA</name>
<evidence type="ECO:0000313" key="2">
    <source>
        <dbReference type="EMBL" id="MED6151129.1"/>
    </source>
</evidence>
<gene>
    <name evidence="2" type="primary">GSTL1</name>
    <name evidence="2" type="ORF">PIB30_079349</name>
</gene>
<dbReference type="InterPro" id="IPR004045">
    <property type="entry name" value="Glutathione_S-Trfase_N"/>
</dbReference>
<proteinExistence type="predicted"/>
<feature type="domain" description="GST N-terminal" evidence="1">
    <location>
        <begin position="18"/>
        <end position="97"/>
    </location>
</feature>
<evidence type="ECO:0000259" key="1">
    <source>
        <dbReference type="PROSITE" id="PS50404"/>
    </source>
</evidence>
<dbReference type="GO" id="GO:0004364">
    <property type="term" value="F:glutathione transferase activity"/>
    <property type="evidence" value="ECO:0007669"/>
    <property type="project" value="UniProtKB-EC"/>
</dbReference>
<evidence type="ECO:0000313" key="3">
    <source>
        <dbReference type="Proteomes" id="UP001341840"/>
    </source>
</evidence>
<dbReference type="PANTHER" id="PTHR44328">
    <property type="entry name" value="GLUTATHIONE S-TRANSFERASE L1"/>
    <property type="match status" value="1"/>
</dbReference>
<dbReference type="Pfam" id="PF13417">
    <property type="entry name" value="GST_N_3"/>
    <property type="match status" value="1"/>
</dbReference>
<dbReference type="PANTHER" id="PTHR44328:SF16">
    <property type="entry name" value="PROTEIN IN2-1 HOMOLOG B"/>
    <property type="match status" value="1"/>
</dbReference>
<keyword evidence="2" id="KW-0808">Transferase</keyword>
<protein>
    <submittedName>
        <fullName evidence="2">Glutathione S-transferase L1</fullName>
        <ecNumber evidence="2">2.5.1.18</ecNumber>
    </submittedName>
</protein>
<reference evidence="2 3" key="1">
    <citation type="journal article" date="2023" name="Plants (Basel)">
        <title>Bridging the Gap: Combining Genomics and Transcriptomics Approaches to Understand Stylosanthes scabra, an Orphan Legume from the Brazilian Caatinga.</title>
        <authorList>
            <person name="Ferreira-Neto J.R.C."/>
            <person name="da Silva M.D."/>
            <person name="Binneck E."/>
            <person name="de Melo N.F."/>
            <person name="da Silva R.H."/>
            <person name="de Melo A.L.T.M."/>
            <person name="Pandolfi V."/>
            <person name="Bustamante F.O."/>
            <person name="Brasileiro-Vidal A.C."/>
            <person name="Benko-Iseppon A.M."/>
        </authorList>
    </citation>
    <scope>NUCLEOTIDE SEQUENCE [LARGE SCALE GENOMIC DNA]</scope>
    <source>
        <tissue evidence="2">Leaves</tissue>
    </source>
</reference>
<accession>A0ABU6TRT3</accession>